<dbReference type="Gene3D" id="3.40.50.1820">
    <property type="entry name" value="alpha/beta hydrolase"/>
    <property type="match status" value="1"/>
</dbReference>
<sequence length="96" mass="11204">MMQEAILAKLLHIEEGDTSFIIAPQIRKRRAYPPTFIVHRDADKFVSVEQSDEVVDALRHVEAIVEYKRPQGLDHIFNQKPGVKLKGYYAFFKKYI</sequence>
<reference evidence="1" key="1">
    <citation type="submission" date="2017-09" db="EMBL/GenBank/DDBJ databases">
        <title>Polyketide synthases of a Diaporthe helianthi virulent isolate.</title>
        <authorList>
            <person name="Baroncelli R."/>
        </authorList>
    </citation>
    <scope>NUCLEOTIDE SEQUENCE [LARGE SCALE GENOMIC DNA]</scope>
    <source>
        <strain evidence="1">7/96</strain>
    </source>
</reference>
<organism evidence="1 2">
    <name type="scientific">Diaporthe helianthi</name>
    <dbReference type="NCBI Taxonomy" id="158607"/>
    <lineage>
        <taxon>Eukaryota</taxon>
        <taxon>Fungi</taxon>
        <taxon>Dikarya</taxon>
        <taxon>Ascomycota</taxon>
        <taxon>Pezizomycotina</taxon>
        <taxon>Sordariomycetes</taxon>
        <taxon>Sordariomycetidae</taxon>
        <taxon>Diaporthales</taxon>
        <taxon>Diaporthaceae</taxon>
        <taxon>Diaporthe</taxon>
    </lineage>
</organism>
<dbReference type="InterPro" id="IPR029058">
    <property type="entry name" value="AB_hydrolase_fold"/>
</dbReference>
<evidence type="ECO:0000313" key="2">
    <source>
        <dbReference type="Proteomes" id="UP000094444"/>
    </source>
</evidence>
<dbReference type="EMBL" id="MAVT02002007">
    <property type="protein sequence ID" value="POS69763.1"/>
    <property type="molecule type" value="Genomic_DNA"/>
</dbReference>
<gene>
    <name evidence="1" type="ORF">DHEL01_v211844</name>
</gene>
<dbReference type="InParanoid" id="A0A2P5HHN3"/>
<proteinExistence type="predicted"/>
<dbReference type="SUPFAM" id="SSF53474">
    <property type="entry name" value="alpha/beta-Hydrolases"/>
    <property type="match status" value="1"/>
</dbReference>
<evidence type="ECO:0000313" key="1">
    <source>
        <dbReference type="EMBL" id="POS69763.1"/>
    </source>
</evidence>
<dbReference type="OrthoDB" id="19653at2759"/>
<comment type="caution">
    <text evidence="1">The sequence shown here is derived from an EMBL/GenBank/DDBJ whole genome shotgun (WGS) entry which is preliminary data.</text>
</comment>
<keyword evidence="2" id="KW-1185">Reference proteome</keyword>
<dbReference type="Proteomes" id="UP000094444">
    <property type="component" value="Unassembled WGS sequence"/>
</dbReference>
<dbReference type="AlphaFoldDB" id="A0A2P5HHN3"/>
<accession>A0A2P5HHN3</accession>
<name>A0A2P5HHN3_DIAHE</name>
<protein>
    <submittedName>
        <fullName evidence="1">Uncharacterized protein</fullName>
    </submittedName>
</protein>
<dbReference type="STRING" id="158607.A0A2P5HHN3"/>